<reference evidence="1 2" key="1">
    <citation type="submission" date="2015-01" db="EMBL/GenBank/DDBJ databases">
        <title>Evolution of Trichinella species and genotypes.</title>
        <authorList>
            <person name="Korhonen P.K."/>
            <person name="Edoardo P."/>
            <person name="Giuseppe L.R."/>
            <person name="Gasser R.B."/>
        </authorList>
    </citation>
    <scope>NUCLEOTIDE SEQUENCE [LARGE SCALE GENOMIC DNA]</scope>
    <source>
        <strain evidence="1">ISS37</strain>
    </source>
</reference>
<organism evidence="1 2">
    <name type="scientific">Trichinella nelsoni</name>
    <dbReference type="NCBI Taxonomy" id="6336"/>
    <lineage>
        <taxon>Eukaryota</taxon>
        <taxon>Metazoa</taxon>
        <taxon>Ecdysozoa</taxon>
        <taxon>Nematoda</taxon>
        <taxon>Enoplea</taxon>
        <taxon>Dorylaimia</taxon>
        <taxon>Trichinellida</taxon>
        <taxon>Trichinellidae</taxon>
        <taxon>Trichinella</taxon>
    </lineage>
</organism>
<keyword evidence="2" id="KW-1185">Reference proteome</keyword>
<name>A0A0V0RM13_9BILA</name>
<dbReference type="EMBL" id="JYDL01000129">
    <property type="protein sequence ID" value="KRX15499.1"/>
    <property type="molecule type" value="Genomic_DNA"/>
</dbReference>
<protein>
    <submittedName>
        <fullName evidence="1">Uncharacterized protein</fullName>
    </submittedName>
</protein>
<comment type="caution">
    <text evidence="1">The sequence shown here is derived from an EMBL/GenBank/DDBJ whole genome shotgun (WGS) entry which is preliminary data.</text>
</comment>
<dbReference type="AlphaFoldDB" id="A0A0V0RM13"/>
<dbReference type="OrthoDB" id="5930164at2759"/>
<evidence type="ECO:0000313" key="2">
    <source>
        <dbReference type="Proteomes" id="UP000054630"/>
    </source>
</evidence>
<evidence type="ECO:0000313" key="1">
    <source>
        <dbReference type="EMBL" id="KRX15499.1"/>
    </source>
</evidence>
<dbReference type="Proteomes" id="UP000054630">
    <property type="component" value="Unassembled WGS sequence"/>
</dbReference>
<gene>
    <name evidence="1" type="ORF">T07_1917</name>
</gene>
<sequence>MFFNTSSSFNTMRIRALIPRFRSKISWSPNKDISTTKASYSTNALDALPLGPNDHYPIVSLLIRIFVTHPIDRASAERSYIEVLEVSKKLIPDYHDRKTTSFWKNNCKIGKPCKGSVFVAVTGKLYLLMRLTISLDWGGNSSISNLRKPVFNATCVVSVFYANWAI</sequence>
<accession>A0A0V0RM13</accession>
<proteinExistence type="predicted"/>